<evidence type="ECO:0000256" key="1">
    <source>
        <dbReference type="ARBA" id="ARBA00022729"/>
    </source>
</evidence>
<evidence type="ECO:0000313" key="10">
    <source>
        <dbReference type="Proteomes" id="UP000316330"/>
    </source>
</evidence>
<feature type="domain" description="F5/8 type C" evidence="7">
    <location>
        <begin position="853"/>
        <end position="962"/>
    </location>
</feature>
<keyword evidence="1 6" id="KW-0732">Signal</keyword>
<dbReference type="SMART" id="SM00060">
    <property type="entry name" value="FN3"/>
    <property type="match status" value="1"/>
</dbReference>
<organism evidence="9 10">
    <name type="scientific">Cohnella terricola</name>
    <dbReference type="NCBI Taxonomy" id="1289167"/>
    <lineage>
        <taxon>Bacteria</taxon>
        <taxon>Bacillati</taxon>
        <taxon>Bacillota</taxon>
        <taxon>Bacilli</taxon>
        <taxon>Bacillales</taxon>
        <taxon>Paenibacillaceae</taxon>
        <taxon>Cohnella</taxon>
    </lineage>
</organism>
<dbReference type="FunFam" id="2.60.40.10:FF:001114">
    <property type="entry name" value="Chitinase A1"/>
    <property type="match status" value="1"/>
</dbReference>
<gene>
    <name evidence="9" type="ORF">FPZ45_08825</name>
</gene>
<dbReference type="SUPFAM" id="SSF49265">
    <property type="entry name" value="Fibronectin type III"/>
    <property type="match status" value="1"/>
</dbReference>
<dbReference type="InterPro" id="IPR036116">
    <property type="entry name" value="FN3_sf"/>
</dbReference>
<dbReference type="InterPro" id="IPR008964">
    <property type="entry name" value="Invasin/intimin_cell_adhesion"/>
</dbReference>
<dbReference type="GO" id="GO:0016798">
    <property type="term" value="F:hydrolase activity, acting on glycosyl bonds"/>
    <property type="evidence" value="ECO:0007669"/>
    <property type="project" value="UniProtKB-KW"/>
</dbReference>
<evidence type="ECO:0000256" key="5">
    <source>
        <dbReference type="ARBA" id="ARBA00023326"/>
    </source>
</evidence>
<evidence type="ECO:0000259" key="8">
    <source>
        <dbReference type="PROSITE" id="PS50853"/>
    </source>
</evidence>
<dbReference type="SUPFAM" id="SSF49373">
    <property type="entry name" value="Invasin/intimin cell-adhesion fragments"/>
    <property type="match status" value="1"/>
</dbReference>
<dbReference type="Gene3D" id="2.60.40.10">
    <property type="entry name" value="Immunoglobulins"/>
    <property type="match status" value="1"/>
</dbReference>
<dbReference type="Pfam" id="PF00754">
    <property type="entry name" value="F5_F8_type_C"/>
    <property type="match status" value="2"/>
</dbReference>
<dbReference type="Gene3D" id="2.60.120.260">
    <property type="entry name" value="Galactose-binding domain-like"/>
    <property type="match status" value="2"/>
</dbReference>
<dbReference type="GO" id="GO:0000272">
    <property type="term" value="P:polysaccharide catabolic process"/>
    <property type="evidence" value="ECO:0007669"/>
    <property type="project" value="UniProtKB-KW"/>
</dbReference>
<dbReference type="Pfam" id="PF00041">
    <property type="entry name" value="fn3"/>
    <property type="match status" value="1"/>
</dbReference>
<dbReference type="Gene3D" id="1.10.1330.10">
    <property type="entry name" value="Dockerin domain"/>
    <property type="match status" value="1"/>
</dbReference>
<dbReference type="InterPro" id="IPR002102">
    <property type="entry name" value="Cohesin_dom"/>
</dbReference>
<dbReference type="OrthoDB" id="52286at2"/>
<dbReference type="InterPro" id="IPR003343">
    <property type="entry name" value="Big_2"/>
</dbReference>
<dbReference type="RefSeq" id="WP_144700377.1">
    <property type="nucleotide sequence ID" value="NZ_VNJJ01000004.1"/>
</dbReference>
<keyword evidence="4" id="KW-0326">Glycosidase</keyword>
<dbReference type="PROSITE" id="PS50853">
    <property type="entry name" value="FN3"/>
    <property type="match status" value="1"/>
</dbReference>
<protein>
    <submittedName>
        <fullName evidence="9">Uncharacterized protein</fullName>
    </submittedName>
</protein>
<dbReference type="InterPro" id="IPR008965">
    <property type="entry name" value="CBM2/CBM3_carb-bd_dom_sf"/>
</dbReference>
<dbReference type="PROSITE" id="PS50022">
    <property type="entry name" value="FA58C_3"/>
    <property type="match status" value="2"/>
</dbReference>
<keyword evidence="3" id="KW-0119">Carbohydrate metabolism</keyword>
<dbReference type="SUPFAM" id="SSF49384">
    <property type="entry name" value="Carbohydrate-binding domain"/>
    <property type="match status" value="1"/>
</dbReference>
<dbReference type="Gene3D" id="2.60.40.1080">
    <property type="match status" value="1"/>
</dbReference>
<dbReference type="SUPFAM" id="SSF49785">
    <property type="entry name" value="Galactose-binding domain-like"/>
    <property type="match status" value="2"/>
</dbReference>
<reference evidence="9 10" key="1">
    <citation type="submission" date="2019-07" db="EMBL/GenBank/DDBJ databases">
        <authorList>
            <person name="Kim J."/>
        </authorList>
    </citation>
    <scope>NUCLEOTIDE SEQUENCE [LARGE SCALE GENOMIC DNA]</scope>
    <source>
        <strain evidence="9 10">G13</strain>
    </source>
</reference>
<dbReference type="Gene3D" id="2.60.40.680">
    <property type="match status" value="1"/>
</dbReference>
<evidence type="ECO:0000256" key="3">
    <source>
        <dbReference type="ARBA" id="ARBA00023277"/>
    </source>
</evidence>
<dbReference type="GO" id="GO:0030246">
    <property type="term" value="F:carbohydrate binding"/>
    <property type="evidence" value="ECO:0007669"/>
    <property type="project" value="InterPro"/>
</dbReference>
<feature type="signal peptide" evidence="6">
    <location>
        <begin position="1"/>
        <end position="28"/>
    </location>
</feature>
<comment type="caution">
    <text evidence="9">The sequence shown here is derived from an EMBL/GenBank/DDBJ whole genome shotgun (WGS) entry which is preliminary data.</text>
</comment>
<accession>A0A559JMY8</accession>
<keyword evidence="5" id="KW-0624">Polysaccharide degradation</keyword>
<dbReference type="InterPro" id="IPR059186">
    <property type="entry name" value="SACTE_4363"/>
</dbReference>
<evidence type="ECO:0000313" key="9">
    <source>
        <dbReference type="EMBL" id="TVY01241.1"/>
    </source>
</evidence>
<dbReference type="Gene3D" id="1.20.1270.90">
    <property type="entry name" value="AF1782-like"/>
    <property type="match status" value="2"/>
</dbReference>
<evidence type="ECO:0000256" key="4">
    <source>
        <dbReference type="ARBA" id="ARBA00023295"/>
    </source>
</evidence>
<proteinExistence type="predicted"/>
<dbReference type="InterPro" id="IPR008979">
    <property type="entry name" value="Galactose-bd-like_sf"/>
</dbReference>
<dbReference type="Pfam" id="PF07554">
    <property type="entry name" value="FIVAR"/>
    <property type="match status" value="2"/>
</dbReference>
<name>A0A559JMY8_9BACL</name>
<dbReference type="InterPro" id="IPR013783">
    <property type="entry name" value="Ig-like_fold"/>
</dbReference>
<keyword evidence="2" id="KW-0378">Hydrolase</keyword>
<evidence type="ECO:0000259" key="7">
    <source>
        <dbReference type="PROSITE" id="PS50022"/>
    </source>
</evidence>
<dbReference type="InterPro" id="IPR036439">
    <property type="entry name" value="Dockerin_dom_sf"/>
</dbReference>
<dbReference type="Proteomes" id="UP000316330">
    <property type="component" value="Unassembled WGS sequence"/>
</dbReference>
<keyword evidence="10" id="KW-1185">Reference proteome</keyword>
<feature type="domain" description="F5/8 type C" evidence="7">
    <location>
        <begin position="688"/>
        <end position="831"/>
    </location>
</feature>
<dbReference type="Pfam" id="PF02368">
    <property type="entry name" value="Big_2"/>
    <property type="match status" value="1"/>
</dbReference>
<dbReference type="Pfam" id="PF00963">
    <property type="entry name" value="Cohesin"/>
    <property type="match status" value="1"/>
</dbReference>
<dbReference type="InterPro" id="IPR000421">
    <property type="entry name" value="FA58C"/>
</dbReference>
<dbReference type="SMART" id="SM00635">
    <property type="entry name" value="BID_2"/>
    <property type="match status" value="1"/>
</dbReference>
<dbReference type="CDD" id="cd00063">
    <property type="entry name" value="FN3"/>
    <property type="match status" value="1"/>
</dbReference>
<evidence type="ECO:0000256" key="2">
    <source>
        <dbReference type="ARBA" id="ARBA00022801"/>
    </source>
</evidence>
<evidence type="ECO:0000256" key="6">
    <source>
        <dbReference type="SAM" id="SignalP"/>
    </source>
</evidence>
<dbReference type="CDD" id="cd23669">
    <property type="entry name" value="GH55_SacteLam55A-like"/>
    <property type="match status" value="1"/>
</dbReference>
<sequence>MKKKLLSVIVALTVMLSLFTIRPAESHAAGAPVSDATNSIFGPNVYVFDPSMPIADIQAAADSVFSAQEKAEFGTNRYALLFKPGTYDKLNVRVGFYTQVSGLGQNPDDVTINGGVNADAKWDNGNATRNFWRSIENLKINPLDLTKNPPAKVEAKFAVSQAAPMRRVHVAGNLFLFDFDNNWNAGWASGGYIGDSIVDGTIIPASQQQFLSRNDQYGSWSNGVWNMVFVGDSNPPAGKFPTDPYTVIDKTPVMKEKPYLYMTDAGEYRVFVPSLQKDAKGVSWANGPTPGKSISIDQFYIAKPDTSSASDINNALSQGKHLIFTPGIYHLNQTIHITKPDTIVMGLGYATIIPDNGQVAMKVDDVDGVSVSGLLFLAGQNKSSSLMEVGTVGNATSHAANPTLLSDLFFGIGGLAAGSADIGLQINSNDVIGDHFWIWRADHGAGAGWDTNVSKNGLIVNGNDITIYGLFNEHHEEYQTLWNGNGGRLYFYQSEIPYDPQRQEDWMSHNGTVNGYASYKVADSVTTHEAWGLGIYSYFRDAAVKLQNAMEVPRTEGVKIHHITTIWLNGVAGSEITHIINDTGGRVYANSPESAMRQTVTDYVSGDTEPPTAPSNLQATAVSGKEVSLAWTASTDNVGVEGYDVYRDGTLIGSTTSTTYSDSGVQAKTTYSYTVIARDSAGNRSASSNAASVTTPKEYVSYNQGDWTATTALRSADAYKLIDGNPATVWQTGTPMKPDEDQFFIVDMKQARKFNRLVISSLAGDYARGYQIFVSDDGTNWGNPILSNDANTAALLTLDLDQTINTRYIKVQQTGTSTSWWSVNGFAVYTDTEKSLNRSAWTATTNPANDNPANMFDGNMSTRWSSGAPMVPDQSIVIDMKKVQKFNKLIMDSGTSSDYARSFEIYVSNDGVEWGNAIVTQSATGPYVVADFADQTARYIKIVQKGTNSSWWSIFELNVYSDSSTSIPVTGIAVTGANGANAITTNGGTLQMRAEVLPADADNTSVSWSAANADGTPTDKATISSSGLLTAANNGQVKVIATANDGSNTKGEALISISGQNATAIAATLLGPEAVLRQQPFDLTVGVSRLASKFTTLNVVLNYDPDKLEFDTVTNSDQTLILADSALTSLKDHFVVLGTALKADKGQILIIMASEGDSHAIQTVGDLLAVHAKAKAGAASGETTVSLSDFQVSYAGSAEPVDGVSLGIQITDADKAALISAINAAQSKHDTATEGSAIGQYPSGAKAKLQAAIDSAKAVRDNAAATEQQVADALIALNAAVKAFDNSKNPDPGNIDKKALTAAIAAAQSKYNAAVEGTKLGKYPAEAKAALLAAINSANAVLNSTAATQSQVNNATAAINSALQTFLTKIVTLVPGQTRVTISDLSIIAKYYGTTSSDANWSEIQAADIFNSGKIDIQTLAAAARMILDGWLQEN</sequence>
<feature type="chain" id="PRO_5021851230" evidence="6">
    <location>
        <begin position="29"/>
        <end position="1435"/>
    </location>
</feature>
<feature type="domain" description="Fibronectin type-III" evidence="8">
    <location>
        <begin position="613"/>
        <end position="698"/>
    </location>
</feature>
<dbReference type="EMBL" id="VNJJ01000004">
    <property type="protein sequence ID" value="TVY01241.1"/>
    <property type="molecule type" value="Genomic_DNA"/>
</dbReference>
<dbReference type="InterPro" id="IPR003961">
    <property type="entry name" value="FN3_dom"/>
</dbReference>